<reference evidence="1" key="1">
    <citation type="journal article" date="2023" name="GigaByte">
        <title>Genome assembly of the bearded iris, Iris pallida Lam.</title>
        <authorList>
            <person name="Bruccoleri R.E."/>
            <person name="Oakeley E.J."/>
            <person name="Faust A.M.E."/>
            <person name="Altorfer M."/>
            <person name="Dessus-Babus S."/>
            <person name="Burckhardt D."/>
            <person name="Oertli M."/>
            <person name="Naumann U."/>
            <person name="Petersen F."/>
            <person name="Wong J."/>
        </authorList>
    </citation>
    <scope>NUCLEOTIDE SEQUENCE</scope>
    <source>
        <strain evidence="1">GSM-AAB239-AS_SAM_17_03QT</strain>
    </source>
</reference>
<organism evidence="1 2">
    <name type="scientific">Iris pallida</name>
    <name type="common">Sweet iris</name>
    <dbReference type="NCBI Taxonomy" id="29817"/>
    <lineage>
        <taxon>Eukaryota</taxon>
        <taxon>Viridiplantae</taxon>
        <taxon>Streptophyta</taxon>
        <taxon>Embryophyta</taxon>
        <taxon>Tracheophyta</taxon>
        <taxon>Spermatophyta</taxon>
        <taxon>Magnoliopsida</taxon>
        <taxon>Liliopsida</taxon>
        <taxon>Asparagales</taxon>
        <taxon>Iridaceae</taxon>
        <taxon>Iridoideae</taxon>
        <taxon>Irideae</taxon>
        <taxon>Iris</taxon>
    </lineage>
</organism>
<dbReference type="EMBL" id="JANAVB010023800">
    <property type="protein sequence ID" value="KAJ6822969.1"/>
    <property type="molecule type" value="Genomic_DNA"/>
</dbReference>
<keyword evidence="2" id="KW-1185">Reference proteome</keyword>
<dbReference type="AlphaFoldDB" id="A0AAX6G2Q0"/>
<sequence length="57" mass="6367">MKNLGKILKVSGASYSSVVKTTIMYNKLIPGVLDFILAEFHKACIYTVPKHFHPSDN</sequence>
<protein>
    <submittedName>
        <fullName evidence="1">Uncharacterized protein</fullName>
    </submittedName>
</protein>
<comment type="caution">
    <text evidence="1">The sequence shown here is derived from an EMBL/GenBank/DDBJ whole genome shotgun (WGS) entry which is preliminary data.</text>
</comment>
<dbReference type="Proteomes" id="UP001140949">
    <property type="component" value="Unassembled WGS sequence"/>
</dbReference>
<reference evidence="1" key="2">
    <citation type="submission" date="2023-04" db="EMBL/GenBank/DDBJ databases">
        <authorList>
            <person name="Bruccoleri R.E."/>
            <person name="Oakeley E.J."/>
            <person name="Faust A.-M."/>
            <person name="Dessus-Babus S."/>
            <person name="Altorfer M."/>
            <person name="Burckhardt D."/>
            <person name="Oertli M."/>
            <person name="Naumann U."/>
            <person name="Petersen F."/>
            <person name="Wong J."/>
        </authorList>
    </citation>
    <scope>NUCLEOTIDE SEQUENCE</scope>
    <source>
        <strain evidence="1">GSM-AAB239-AS_SAM_17_03QT</strain>
        <tissue evidence="1">Leaf</tissue>
    </source>
</reference>
<evidence type="ECO:0000313" key="2">
    <source>
        <dbReference type="Proteomes" id="UP001140949"/>
    </source>
</evidence>
<name>A0AAX6G2Q0_IRIPA</name>
<proteinExistence type="predicted"/>
<evidence type="ECO:0000313" key="1">
    <source>
        <dbReference type="EMBL" id="KAJ6822969.1"/>
    </source>
</evidence>
<gene>
    <name evidence="1" type="ORF">M6B38_386005</name>
</gene>
<accession>A0AAX6G2Q0</accession>